<dbReference type="Gene3D" id="3.30.70.270">
    <property type="match status" value="1"/>
</dbReference>
<dbReference type="PANTHER" id="PTHR33064:SF37">
    <property type="entry name" value="RIBONUCLEASE H"/>
    <property type="match status" value="1"/>
</dbReference>
<reference evidence="2 3" key="1">
    <citation type="journal article" date="2016" name="Mol. Biol. Evol.">
        <title>Genome-Wide Survey of Gut Fungi (Harpellales) Reveals the First Horizontally Transferred Ubiquitin Gene from a Mosquito Host.</title>
        <authorList>
            <person name="Wang Y."/>
            <person name="White M.M."/>
            <person name="Kvist S."/>
            <person name="Moncalvo J.M."/>
        </authorList>
    </citation>
    <scope>NUCLEOTIDE SEQUENCE [LARGE SCALE GENOMIC DNA]</scope>
    <source>
        <strain evidence="2 3">ALG-7-W6</strain>
    </source>
</reference>
<evidence type="ECO:0000313" key="2">
    <source>
        <dbReference type="EMBL" id="OLY80960.1"/>
    </source>
</evidence>
<evidence type="ECO:0000259" key="1">
    <source>
        <dbReference type="Pfam" id="PF17919"/>
    </source>
</evidence>
<evidence type="ECO:0000313" key="3">
    <source>
        <dbReference type="Proteomes" id="UP000187455"/>
    </source>
</evidence>
<dbReference type="AlphaFoldDB" id="A0A1R0GVM7"/>
<comment type="caution">
    <text evidence="2">The sequence shown here is derived from an EMBL/GenBank/DDBJ whole genome shotgun (WGS) entry which is preliminary data.</text>
</comment>
<dbReference type="InterPro" id="IPR041577">
    <property type="entry name" value="RT_RNaseH_2"/>
</dbReference>
<dbReference type="InterPro" id="IPR043128">
    <property type="entry name" value="Rev_trsase/Diguanyl_cyclase"/>
</dbReference>
<name>A0A1R0GVM7_9FUNG</name>
<dbReference type="PANTHER" id="PTHR33064">
    <property type="entry name" value="POL PROTEIN"/>
    <property type="match status" value="1"/>
</dbReference>
<keyword evidence="3" id="KW-1185">Reference proteome</keyword>
<dbReference type="InterPro" id="IPR043502">
    <property type="entry name" value="DNA/RNA_pol_sf"/>
</dbReference>
<sequence>MVSFCRSFIVDFTNIAASLYKLLHKDKAFDWSIDCETAFEKLKYTMITAPVLAHPDTCKSYIMYTDASNVGIGASLHQNQDDGMIRTIAYDSRKLLPAELNYCASSKKLLRLYMASISSIIMYTAHAQNYSLITAP</sequence>
<organism evidence="2 3">
    <name type="scientific">Smittium mucronatum</name>
    <dbReference type="NCBI Taxonomy" id="133383"/>
    <lineage>
        <taxon>Eukaryota</taxon>
        <taxon>Fungi</taxon>
        <taxon>Fungi incertae sedis</taxon>
        <taxon>Zoopagomycota</taxon>
        <taxon>Kickxellomycotina</taxon>
        <taxon>Harpellomycetes</taxon>
        <taxon>Harpellales</taxon>
        <taxon>Legeriomycetaceae</taxon>
        <taxon>Smittium</taxon>
    </lineage>
</organism>
<proteinExistence type="predicted"/>
<dbReference type="Proteomes" id="UP000187455">
    <property type="component" value="Unassembled WGS sequence"/>
</dbReference>
<dbReference type="SUPFAM" id="SSF56672">
    <property type="entry name" value="DNA/RNA polymerases"/>
    <property type="match status" value="1"/>
</dbReference>
<dbReference type="Pfam" id="PF17919">
    <property type="entry name" value="RT_RNaseH_2"/>
    <property type="match status" value="1"/>
</dbReference>
<gene>
    <name evidence="2" type="ORF">AYI68_g4939</name>
</gene>
<feature type="domain" description="Reverse transcriptase/retrotransposon-derived protein RNase H-like" evidence="1">
    <location>
        <begin position="31"/>
        <end position="114"/>
    </location>
</feature>
<dbReference type="InterPro" id="IPR051320">
    <property type="entry name" value="Viral_Replic_Matur_Polypro"/>
</dbReference>
<dbReference type="OrthoDB" id="5550292at2759"/>
<accession>A0A1R0GVM7</accession>
<dbReference type="STRING" id="133383.A0A1R0GVM7"/>
<protein>
    <submittedName>
        <fullName evidence="2">Transposon Tf2-8 polyprotein</fullName>
    </submittedName>
</protein>
<dbReference type="EMBL" id="LSSL01002926">
    <property type="protein sequence ID" value="OLY80960.1"/>
    <property type="molecule type" value="Genomic_DNA"/>
</dbReference>